<dbReference type="GO" id="GO:0008410">
    <property type="term" value="F:CoA-transferase activity"/>
    <property type="evidence" value="ECO:0007669"/>
    <property type="project" value="TreeGrafter"/>
</dbReference>
<reference evidence="2 3" key="1">
    <citation type="submission" date="2016-06" db="EMBL/GenBank/DDBJ databases">
        <title>Domibacillus iocasae genome sequencing.</title>
        <authorList>
            <person name="Verma A."/>
            <person name="Pal Y."/>
            <person name="Ojha A.K."/>
            <person name="Krishnamurthi S."/>
        </authorList>
    </citation>
    <scope>NUCLEOTIDE SEQUENCE [LARGE SCALE GENOMIC DNA]</scope>
    <source>
        <strain evidence="2 3">DSM 29979</strain>
    </source>
</reference>
<dbReference type="InterPro" id="IPR003673">
    <property type="entry name" value="CoA-Trfase_fam_III"/>
</dbReference>
<dbReference type="STRING" id="1714016.BA724_09985"/>
<dbReference type="Gene3D" id="3.40.50.10540">
    <property type="entry name" value="Crotonobetainyl-coa:carnitine coa-transferase, domain 1"/>
    <property type="match status" value="1"/>
</dbReference>
<accession>A0A1E7DNC6</accession>
<sequence>MKRKALEGLKVLEMGQLIAGPSAARLFAEFGAEVIKVENPKNGDPIRNWRIVENGTSLWWYVQARNKKSITLDLRQPEGQEMVHRLAEEVDIIIENFRPGTLEKWGIGYEQLKKINPRLIMVRISGYGQDGPYRDKPGFGSIGEAMGGLRYLTGYPDRPPTRVGISIGDSISSLYAVIGALMAVYNRDIAKSGEGQCVDVALYESVFSFMESMLPEYDHAGVIRERTGSTLPGITPSNTYMCKDGKFVVIGANGDGIFKRLMVTIGLPEFADDPRFESNKTRTDYAELLDKKIENWTKSLNLSEVLKKLDKAGVPAGSIYSIEDIVNDAHYQARGMIKEIEVEGIGKLMVPGVVPKLSETPGEIEWAGPELGQHDEEIFLQKLKLTEEQIELLKEKGIIRNKDREEKTVKN</sequence>
<comment type="caution">
    <text evidence="2">The sequence shown here is derived from an EMBL/GenBank/DDBJ whole genome shotgun (WGS) entry which is preliminary data.</text>
</comment>
<dbReference type="SUPFAM" id="SSF89796">
    <property type="entry name" value="CoA-transferase family III (CaiB/BaiF)"/>
    <property type="match status" value="1"/>
</dbReference>
<dbReference type="EMBL" id="MAMP01000022">
    <property type="protein sequence ID" value="OES44587.1"/>
    <property type="molecule type" value="Genomic_DNA"/>
</dbReference>
<dbReference type="AlphaFoldDB" id="A0A1E7DNC6"/>
<keyword evidence="1" id="KW-0808">Transferase</keyword>
<evidence type="ECO:0000313" key="3">
    <source>
        <dbReference type="Proteomes" id="UP000095658"/>
    </source>
</evidence>
<dbReference type="InterPro" id="IPR044855">
    <property type="entry name" value="CoA-Trfase_III_dom3_sf"/>
</dbReference>
<dbReference type="OrthoDB" id="9797653at2"/>
<dbReference type="PANTHER" id="PTHR48207">
    <property type="entry name" value="SUCCINATE--HYDROXYMETHYLGLUTARATE COA-TRANSFERASE"/>
    <property type="match status" value="1"/>
</dbReference>
<protein>
    <submittedName>
        <fullName evidence="2">Carnitine dehydratase</fullName>
    </submittedName>
</protein>
<dbReference type="Proteomes" id="UP000095658">
    <property type="component" value="Unassembled WGS sequence"/>
</dbReference>
<dbReference type="Gene3D" id="3.30.1540.10">
    <property type="entry name" value="formyl-coa transferase, domain 3"/>
    <property type="match status" value="1"/>
</dbReference>
<evidence type="ECO:0000313" key="2">
    <source>
        <dbReference type="EMBL" id="OES44587.1"/>
    </source>
</evidence>
<dbReference type="PANTHER" id="PTHR48207:SF3">
    <property type="entry name" value="SUCCINATE--HYDROXYMETHYLGLUTARATE COA-TRANSFERASE"/>
    <property type="match status" value="1"/>
</dbReference>
<organism evidence="2 3">
    <name type="scientific">Domibacillus iocasae</name>
    <dbReference type="NCBI Taxonomy" id="1714016"/>
    <lineage>
        <taxon>Bacteria</taxon>
        <taxon>Bacillati</taxon>
        <taxon>Bacillota</taxon>
        <taxon>Bacilli</taxon>
        <taxon>Bacillales</taxon>
        <taxon>Bacillaceae</taxon>
        <taxon>Domibacillus</taxon>
    </lineage>
</organism>
<dbReference type="InterPro" id="IPR023606">
    <property type="entry name" value="CoA-Trfase_III_dom_1_sf"/>
</dbReference>
<evidence type="ECO:0000256" key="1">
    <source>
        <dbReference type="ARBA" id="ARBA00022679"/>
    </source>
</evidence>
<name>A0A1E7DNC6_9BACI</name>
<gene>
    <name evidence="2" type="ORF">BA724_09985</name>
</gene>
<proteinExistence type="predicted"/>
<dbReference type="InterPro" id="IPR050483">
    <property type="entry name" value="CoA-transferase_III_domain"/>
</dbReference>
<dbReference type="Pfam" id="PF02515">
    <property type="entry name" value="CoA_transf_3"/>
    <property type="match status" value="1"/>
</dbReference>
<keyword evidence="3" id="KW-1185">Reference proteome</keyword>